<feature type="compositionally biased region" description="Basic residues" evidence="8">
    <location>
        <begin position="1922"/>
        <end position="1933"/>
    </location>
</feature>
<evidence type="ECO:0000256" key="1">
    <source>
        <dbReference type="ARBA" id="ARBA00004370"/>
    </source>
</evidence>
<dbReference type="PANTHER" id="PTHR24026">
    <property type="entry name" value="FAT ATYPICAL CADHERIN-RELATED"/>
    <property type="match status" value="1"/>
</dbReference>
<evidence type="ECO:0000259" key="10">
    <source>
        <dbReference type="PROSITE" id="PS50268"/>
    </source>
</evidence>
<dbReference type="InterPro" id="IPR015919">
    <property type="entry name" value="Cadherin-like_sf"/>
</dbReference>
<evidence type="ECO:0000256" key="4">
    <source>
        <dbReference type="ARBA" id="ARBA00022837"/>
    </source>
</evidence>
<comment type="subcellular location">
    <subcellularLocation>
        <location evidence="1">Membrane</location>
    </subcellularLocation>
</comment>
<evidence type="ECO:0000256" key="6">
    <source>
        <dbReference type="ARBA" id="ARBA00023136"/>
    </source>
</evidence>
<feature type="domain" description="Cadherin" evidence="10">
    <location>
        <begin position="1499"/>
        <end position="1619"/>
    </location>
</feature>
<feature type="region of interest" description="Disordered" evidence="8">
    <location>
        <begin position="1387"/>
        <end position="1410"/>
    </location>
</feature>
<feature type="domain" description="Cadherin" evidence="10">
    <location>
        <begin position="1113"/>
        <end position="1219"/>
    </location>
</feature>
<feature type="domain" description="Cadherin" evidence="10">
    <location>
        <begin position="310"/>
        <end position="427"/>
    </location>
</feature>
<feature type="transmembrane region" description="Helical" evidence="9">
    <location>
        <begin position="1720"/>
        <end position="1743"/>
    </location>
</feature>
<feature type="domain" description="Cadherin" evidence="10">
    <location>
        <begin position="428"/>
        <end position="537"/>
    </location>
</feature>
<feature type="domain" description="Cadherin" evidence="10">
    <location>
        <begin position="999"/>
        <end position="1112"/>
    </location>
</feature>
<keyword evidence="4 7" id="KW-0106">Calcium</keyword>
<feature type="region of interest" description="Disordered" evidence="8">
    <location>
        <begin position="1830"/>
        <end position="1967"/>
    </location>
</feature>
<feature type="compositionally biased region" description="Low complexity" evidence="8">
    <location>
        <begin position="1891"/>
        <end position="1905"/>
    </location>
</feature>
<dbReference type="PROSITE" id="PS00232">
    <property type="entry name" value="CADHERIN_1"/>
    <property type="match status" value="6"/>
</dbReference>
<evidence type="ECO:0000313" key="11">
    <source>
        <dbReference type="EMBL" id="KAL3400362.1"/>
    </source>
</evidence>
<feature type="domain" description="Cadherin" evidence="10">
    <location>
        <begin position="857"/>
        <end position="964"/>
    </location>
</feature>
<comment type="caution">
    <text evidence="11">The sequence shown here is derived from an EMBL/GenBank/DDBJ whole genome shotgun (WGS) entry which is preliminary data.</text>
</comment>
<organism evidence="11 12">
    <name type="scientific">Trichogramma kaykai</name>
    <dbReference type="NCBI Taxonomy" id="54128"/>
    <lineage>
        <taxon>Eukaryota</taxon>
        <taxon>Metazoa</taxon>
        <taxon>Ecdysozoa</taxon>
        <taxon>Arthropoda</taxon>
        <taxon>Hexapoda</taxon>
        <taxon>Insecta</taxon>
        <taxon>Pterygota</taxon>
        <taxon>Neoptera</taxon>
        <taxon>Endopterygota</taxon>
        <taxon>Hymenoptera</taxon>
        <taxon>Apocrita</taxon>
        <taxon>Proctotrupomorpha</taxon>
        <taxon>Chalcidoidea</taxon>
        <taxon>Trichogrammatidae</taxon>
        <taxon>Trichogramma</taxon>
    </lineage>
</organism>
<dbReference type="Pfam" id="PF00028">
    <property type="entry name" value="Cadherin"/>
    <property type="match status" value="7"/>
</dbReference>
<evidence type="ECO:0000256" key="2">
    <source>
        <dbReference type="ARBA" id="ARBA00022692"/>
    </source>
</evidence>
<accession>A0ABD2X666</accession>
<evidence type="ECO:0000256" key="7">
    <source>
        <dbReference type="PROSITE-ProRule" id="PRU00043"/>
    </source>
</evidence>
<dbReference type="GO" id="GO:0060429">
    <property type="term" value="P:epithelium development"/>
    <property type="evidence" value="ECO:0007669"/>
    <property type="project" value="UniProtKB-ARBA"/>
</dbReference>
<keyword evidence="2 9" id="KW-0812">Transmembrane</keyword>
<feature type="compositionally biased region" description="Low complexity" evidence="8">
    <location>
        <begin position="1830"/>
        <end position="1841"/>
    </location>
</feature>
<dbReference type="InterPro" id="IPR002126">
    <property type="entry name" value="Cadherin-like_dom"/>
</dbReference>
<feature type="domain" description="Cadherin" evidence="10">
    <location>
        <begin position="651"/>
        <end position="762"/>
    </location>
</feature>
<feature type="domain" description="Cadherin" evidence="10">
    <location>
        <begin position="757"/>
        <end position="856"/>
    </location>
</feature>
<dbReference type="PRINTS" id="PR00205">
    <property type="entry name" value="CADHERIN"/>
</dbReference>
<keyword evidence="3" id="KW-0677">Repeat</keyword>
<dbReference type="GO" id="GO:0007155">
    <property type="term" value="P:cell adhesion"/>
    <property type="evidence" value="ECO:0007669"/>
    <property type="project" value="UniProtKB-KW"/>
</dbReference>
<evidence type="ECO:0000313" key="12">
    <source>
        <dbReference type="Proteomes" id="UP001627154"/>
    </source>
</evidence>
<sequence>MLRAQRKEPQAVVIASLLITLITLPHITSGEKANLFSSLETLQKLERFLRLTSPIGFRGVACKKILCMLLSLSLLSFHLFKGCQFYPAGEYLKFVRVAENVRIGSDIVTLEVHPRSHLAIMAVDKEEDSRYFGWREVNKTHVSIVLAKSLEDVVDADAPRNLLKFRLACDHADGANSLVSSHLSVTVYVEDVNDHAPQFVDAPYHVTVDELSPAGLTIFRGIHAFDKDKPGTPNSDVHYAIIKGNEDGKFALESGHRTALVLKKPVDYDAGDREYNLLISANDRGSPAKSSNTTITITVVDNDDLDPKFTQDIYRTQIYEFYPVPSRSIHKEVDFATPIRAIDQDREIDVPMRYDIISGNDAGTFHLDPRNGSLFLERAIDLDAERNLPANTFVLQIRAVQIDNPAKLAFARVEVEVLDLNDNLPEFEVDFYNISIVENLPNGFSVLQVVAYDRDQGENGEFAYELRDPAGAFAVDPRTGWLTVQDQSVLDREKKSFLQMQVLAVERRPSVVKRSNGSSSVDVEVTLLDANDNNPVFVPNNLMEIVARSDFKVGTIVGQVHAVDKDLGSNGLVRYKLQRPGNVTGKIPFDVNADTGVISVAESPIQEGRHAIFIEAADQPSNPSERRFSLAVVTIDVFRPDSQGSRTPDFVGAPYEFWVGANVPVGTSVGQIRVNEAVKGKDVVYDLLHSYHEGVPFAVEERSGTITVVDEIEQFKRSNYDFEAVVTNERNLSLVTNVSIHVVDPNDDSGLFTKGTTKAPLTFHVRENAAGAFIGQVVPVNASSSVLKNVRFLIANQQDMSEIAITETGALYTPTGLDRERRKNYSITAIAESSRGIGIFQVIIIVDDEDDNAPIFSSSSYEGRIAENSPRDTEVTMQGSHVAARDPDEDSSVPFALRGDGSNLFRIDQITGRIFFAGNASQTLDREERAVYRLWIVAGYGKKKWSNASLTIHVDDENDNSPSFVQMVILPDQGIRVSKNDLSGTDLSPKRLNGSGRVDERSPLLHVPENVTVGAPIIRLIARDLDAAGNAEITYGILSEVLSASRSTSNGNFPVKRYFVMDSRSGEISVAGAPPAETDAVLEIVAKDGGGLLDRVVVKIHVFDVNDHAPVFKQSWYTFDVPEGTYKRLEIGRIEAADADHGANANLTYELLSTGDDRNVKFEISRYHGGFFVTGILDREARDLYNLKVLARDNGTVSLSATADVEIHVRDVNDNAPQFHGYQETSKMSNFLKADVAASSSRSATKRVPIYYASVPENSQAGTVVTKVYANDSDYAGNGNGLILYDMPYARGQAQHFAIDNKEGLITTIGSLDYETQSVHNLTIVASDLGSPSLTSTAMLIVRILDVDEGPEDPKRPAFQHRYYEVEVEENTAVPLRLLDLHAVAAGDDQQQQQQKQGAGGGGGHFRYSIVADQPGDAKQHFSLDPVNGSLYLLTSPDREQRGHYELKVRVDKIKIGRGMPIMIYPVEGERLNGLGPNEARVVLKVKDVNDNVPKFKTNGRPILAAISTTAHYGYNVIKVEAEDPDEGINGQVRYQILGGRAGGGGGEDSPKFAIDPVSGQVQTAASFAKDAGRVYGFDVKATDRAGAEDGRSSIANVFVYVLDHTKQLVMIMGKKPMEIEKEINNITSALKNITGLDIRVRKIEPHTEKNLIDISSSDMYLYAVDPNLNVMIDIDTLQNVFRSKKSEIKRELERYKVLDIAGSKARRAGQLHLLSTLEVAVVVLGCVVFVSALVIALCITCVRRSKRRQLYGSGGSVFHAPVGFALEPGGGTLQKSSSLFPSYMGGFHQYDPTASFSGEMRQNSFCEHEPNCVRFHSCSNTSLGLGDAATGAGGAAAAAPRGGGGNGKRSGASRRNHNNLETSATSLHSSGQDSGIVAGSSGPTRLCQCSNSSSPASSGESSKSVFYRPSSQNDYEDSLKSLHHQHHRHHHGQQQQQLQLVHRSRGGQDLRRGNNAAKGNNGKAKNPMLLSKKHRFHSFTNLESIYQAEPSSLQYESNGGGGGGRDRRYQTMLMDQKRQSGNAFNSSSAIYSIAHRRTFSEAENLNNITETVIQEHPPRQPRSLGSMGNLPAAISSSSSSSFLHGKGKAMIAAAANSSSAQHLRSADNVIYARPRCNFT</sequence>
<protein>
    <recommendedName>
        <fullName evidence="10">Cadherin domain-containing protein</fullName>
    </recommendedName>
</protein>
<dbReference type="FunFam" id="2.60.40.60:FF:000266">
    <property type="entry name" value="Cadherin 23"/>
    <property type="match status" value="1"/>
</dbReference>
<feature type="compositionally biased region" description="Low complexity" evidence="8">
    <location>
        <begin position="1387"/>
        <end position="1397"/>
    </location>
</feature>
<dbReference type="Proteomes" id="UP001627154">
    <property type="component" value="Unassembled WGS sequence"/>
</dbReference>
<dbReference type="EMBL" id="JBJJXI010000051">
    <property type="protein sequence ID" value="KAL3400362.1"/>
    <property type="molecule type" value="Genomic_DNA"/>
</dbReference>
<evidence type="ECO:0000256" key="9">
    <source>
        <dbReference type="SAM" id="Phobius"/>
    </source>
</evidence>
<feature type="compositionally biased region" description="Low complexity" evidence="8">
    <location>
        <begin position="1954"/>
        <end position="1967"/>
    </location>
</feature>
<dbReference type="Gene3D" id="2.60.40.60">
    <property type="entry name" value="Cadherins"/>
    <property type="match status" value="13"/>
</dbReference>
<dbReference type="InterPro" id="IPR020894">
    <property type="entry name" value="Cadherin_CS"/>
</dbReference>
<dbReference type="FunFam" id="2.60.40.60:FF:000020">
    <property type="entry name" value="Dachsous cadherin-related 1b"/>
    <property type="match status" value="2"/>
</dbReference>
<name>A0ABD2X666_9HYME</name>
<dbReference type="CDD" id="cd11304">
    <property type="entry name" value="Cadherin_repeat"/>
    <property type="match status" value="12"/>
</dbReference>
<evidence type="ECO:0000256" key="8">
    <source>
        <dbReference type="SAM" id="MobiDB-lite"/>
    </source>
</evidence>
<keyword evidence="12" id="KW-1185">Reference proteome</keyword>
<dbReference type="PROSITE" id="PS50268">
    <property type="entry name" value="CADHERIN_2"/>
    <property type="match status" value="13"/>
</dbReference>
<dbReference type="GO" id="GO:0005886">
    <property type="term" value="C:plasma membrane"/>
    <property type="evidence" value="ECO:0007669"/>
    <property type="project" value="UniProtKB-SubCell"/>
</dbReference>
<dbReference type="PANTHER" id="PTHR24026:SF126">
    <property type="entry name" value="PROTOCADHERIN FAT 4"/>
    <property type="match status" value="1"/>
</dbReference>
<feature type="domain" description="Cadherin" evidence="10">
    <location>
        <begin position="1360"/>
        <end position="1496"/>
    </location>
</feature>
<feature type="domain" description="Cadherin" evidence="10">
    <location>
        <begin position="89"/>
        <end position="199"/>
    </location>
</feature>
<dbReference type="GO" id="GO:0009653">
    <property type="term" value="P:anatomical structure morphogenesis"/>
    <property type="evidence" value="ECO:0007669"/>
    <property type="project" value="UniProtKB-ARBA"/>
</dbReference>
<feature type="domain" description="Cadherin" evidence="10">
    <location>
        <begin position="1247"/>
        <end position="1359"/>
    </location>
</feature>
<dbReference type="SMART" id="SM00112">
    <property type="entry name" value="CA"/>
    <property type="match status" value="12"/>
</dbReference>
<feature type="domain" description="Cadherin" evidence="10">
    <location>
        <begin position="200"/>
        <end position="309"/>
    </location>
</feature>
<evidence type="ECO:0000256" key="3">
    <source>
        <dbReference type="ARBA" id="ARBA00022737"/>
    </source>
</evidence>
<keyword evidence="6 9" id="KW-0472">Membrane</keyword>
<evidence type="ECO:0000256" key="5">
    <source>
        <dbReference type="ARBA" id="ARBA00022989"/>
    </source>
</evidence>
<dbReference type="GO" id="GO:0005509">
    <property type="term" value="F:calcium ion binding"/>
    <property type="evidence" value="ECO:0007669"/>
    <property type="project" value="UniProtKB-UniRule"/>
</dbReference>
<reference evidence="11 12" key="1">
    <citation type="journal article" date="2024" name="bioRxiv">
        <title>A reference genome for Trichogramma kaykai: A tiny desert-dwelling parasitoid wasp with competing sex-ratio distorters.</title>
        <authorList>
            <person name="Culotta J."/>
            <person name="Lindsey A.R."/>
        </authorList>
    </citation>
    <scope>NUCLEOTIDE SEQUENCE [LARGE SCALE GENOMIC DNA]</scope>
    <source>
        <strain evidence="11 12">KSX58</strain>
    </source>
</reference>
<dbReference type="SUPFAM" id="SSF49313">
    <property type="entry name" value="Cadherin-like"/>
    <property type="match status" value="12"/>
</dbReference>
<gene>
    <name evidence="11" type="ORF">TKK_006231</name>
</gene>
<feature type="domain" description="Cadherin" evidence="10">
    <location>
        <begin position="539"/>
        <end position="650"/>
    </location>
</feature>
<feature type="compositionally biased region" description="Polar residues" evidence="8">
    <location>
        <begin position="1860"/>
        <end position="1874"/>
    </location>
</feature>
<proteinExistence type="predicted"/>
<keyword evidence="5 9" id="KW-1133">Transmembrane helix</keyword>